<evidence type="ECO:0000256" key="6">
    <source>
        <dbReference type="ARBA" id="ARBA00022759"/>
    </source>
</evidence>
<dbReference type="Proteomes" id="UP001208131">
    <property type="component" value="Unassembled WGS sequence"/>
</dbReference>
<keyword evidence="9" id="KW-0963">Cytoplasm</keyword>
<dbReference type="PANTHER" id="PTHR46986">
    <property type="entry name" value="ENDORIBONUCLEASE YBEY, CHLOROPLASTIC"/>
    <property type="match status" value="1"/>
</dbReference>
<evidence type="ECO:0000256" key="8">
    <source>
        <dbReference type="ARBA" id="ARBA00022833"/>
    </source>
</evidence>
<feature type="binding site" evidence="9">
    <location>
        <position position="123"/>
    </location>
    <ligand>
        <name>Zn(2+)</name>
        <dbReference type="ChEBI" id="CHEBI:29105"/>
        <note>catalytic</note>
    </ligand>
</feature>
<comment type="function">
    <text evidence="9">Single strand-specific metallo-endoribonuclease involved in late-stage 70S ribosome quality control and in maturation of the 3' terminus of the 16S rRNA.</text>
</comment>
<keyword evidence="6 9" id="KW-0255">Endonuclease</keyword>
<evidence type="ECO:0000256" key="3">
    <source>
        <dbReference type="ARBA" id="ARBA00022552"/>
    </source>
</evidence>
<dbReference type="InterPro" id="IPR020549">
    <property type="entry name" value="YbeY_CS"/>
</dbReference>
<sequence length="169" mass="19385">MGKVKVMITNNQTEVKIPVGIRLLVRRCCHAVLEYEGHNDDFEVSVSFVNDEQIHELNKEHRNIDRSTDVLSFPLGENGDFDMNHETGAFLLGDIVISLETAYRQAEIYGHSLEREIGFLTVHSMLHLLGYDHEESNLQERIMREKEEAILGNLGISRDATFLGEHEHR</sequence>
<keyword evidence="2 9" id="KW-0690">Ribosome biogenesis</keyword>
<keyword evidence="11" id="KW-1185">Reference proteome</keyword>
<keyword evidence="7 9" id="KW-0378">Hydrolase</keyword>
<dbReference type="HAMAP" id="MF_00009">
    <property type="entry name" value="Endoribonucl_YbeY"/>
    <property type="match status" value="1"/>
</dbReference>
<dbReference type="AlphaFoldDB" id="A0AAE3LN27"/>
<evidence type="ECO:0000256" key="2">
    <source>
        <dbReference type="ARBA" id="ARBA00022517"/>
    </source>
</evidence>
<dbReference type="SUPFAM" id="SSF55486">
    <property type="entry name" value="Metalloproteases ('zincins'), catalytic domain"/>
    <property type="match status" value="1"/>
</dbReference>
<comment type="similarity">
    <text evidence="1 9">Belongs to the endoribonuclease YbeY family.</text>
</comment>
<dbReference type="InterPro" id="IPR023091">
    <property type="entry name" value="MetalPrtase_cat_dom_sf_prd"/>
</dbReference>
<dbReference type="GO" id="GO:0005737">
    <property type="term" value="C:cytoplasm"/>
    <property type="evidence" value="ECO:0007669"/>
    <property type="project" value="UniProtKB-SubCell"/>
</dbReference>
<dbReference type="EMBL" id="JAOQJZ010000010">
    <property type="protein sequence ID" value="MCU6706321.1"/>
    <property type="molecule type" value="Genomic_DNA"/>
</dbReference>
<protein>
    <recommendedName>
        <fullName evidence="9">Endoribonuclease YbeY</fullName>
        <ecNumber evidence="9">3.1.-.-</ecNumber>
    </recommendedName>
</protein>
<dbReference type="RefSeq" id="WP_046440186.1">
    <property type="nucleotide sequence ID" value="NZ_JAOQJZ010000010.1"/>
</dbReference>
<dbReference type="GO" id="GO:0004222">
    <property type="term" value="F:metalloendopeptidase activity"/>
    <property type="evidence" value="ECO:0007669"/>
    <property type="project" value="InterPro"/>
</dbReference>
<feature type="binding site" evidence="9">
    <location>
        <position position="133"/>
    </location>
    <ligand>
        <name>Zn(2+)</name>
        <dbReference type="ChEBI" id="CHEBI:29105"/>
        <note>catalytic</note>
    </ligand>
</feature>
<evidence type="ECO:0000256" key="5">
    <source>
        <dbReference type="ARBA" id="ARBA00022723"/>
    </source>
</evidence>
<dbReference type="GO" id="GO:0008270">
    <property type="term" value="F:zinc ion binding"/>
    <property type="evidence" value="ECO:0007669"/>
    <property type="project" value="UniProtKB-UniRule"/>
</dbReference>
<comment type="caution">
    <text evidence="10">The sequence shown here is derived from an EMBL/GenBank/DDBJ whole genome shotgun (WGS) entry which is preliminary data.</text>
</comment>
<evidence type="ECO:0000256" key="7">
    <source>
        <dbReference type="ARBA" id="ARBA00022801"/>
    </source>
</evidence>
<dbReference type="Pfam" id="PF02130">
    <property type="entry name" value="YbeY"/>
    <property type="match status" value="1"/>
</dbReference>
<dbReference type="PANTHER" id="PTHR46986:SF1">
    <property type="entry name" value="ENDORIBONUCLEASE YBEY, CHLOROPLASTIC"/>
    <property type="match status" value="1"/>
</dbReference>
<evidence type="ECO:0000256" key="9">
    <source>
        <dbReference type="HAMAP-Rule" id="MF_00009"/>
    </source>
</evidence>
<dbReference type="Gene3D" id="3.40.390.30">
    <property type="entry name" value="Metalloproteases ('zincins'), catalytic domain"/>
    <property type="match status" value="1"/>
</dbReference>
<evidence type="ECO:0000313" key="10">
    <source>
        <dbReference type="EMBL" id="MCU6706321.1"/>
    </source>
</evidence>
<keyword evidence="3 9" id="KW-0698">rRNA processing</keyword>
<evidence type="ECO:0000256" key="1">
    <source>
        <dbReference type="ARBA" id="ARBA00010875"/>
    </source>
</evidence>
<comment type="cofactor">
    <cofactor evidence="9">
        <name>Zn(2+)</name>
        <dbReference type="ChEBI" id="CHEBI:29105"/>
    </cofactor>
    <text evidence="9">Binds 1 zinc ion.</text>
</comment>
<dbReference type="EC" id="3.1.-.-" evidence="9"/>
<evidence type="ECO:0000256" key="4">
    <source>
        <dbReference type="ARBA" id="ARBA00022722"/>
    </source>
</evidence>
<organism evidence="10 11">
    <name type="scientific">Hominimerdicola aceti</name>
    <dbReference type="NCBI Taxonomy" id="2981726"/>
    <lineage>
        <taxon>Bacteria</taxon>
        <taxon>Bacillati</taxon>
        <taxon>Bacillota</taxon>
        <taxon>Clostridia</taxon>
        <taxon>Eubacteriales</taxon>
        <taxon>Oscillospiraceae</taxon>
        <taxon>Hominimerdicola</taxon>
    </lineage>
</organism>
<dbReference type="PROSITE" id="PS01306">
    <property type="entry name" value="UPF0054"/>
    <property type="match status" value="1"/>
</dbReference>
<gene>
    <name evidence="9 10" type="primary">ybeY</name>
    <name evidence="10" type="ORF">OCV57_10360</name>
</gene>
<feature type="binding site" evidence="9">
    <location>
        <position position="127"/>
    </location>
    <ligand>
        <name>Zn(2+)</name>
        <dbReference type="ChEBI" id="CHEBI:29105"/>
        <note>catalytic</note>
    </ligand>
</feature>
<keyword evidence="5 9" id="KW-0479">Metal-binding</keyword>
<keyword evidence="8 9" id="KW-0862">Zinc</keyword>
<evidence type="ECO:0000313" key="11">
    <source>
        <dbReference type="Proteomes" id="UP001208131"/>
    </source>
</evidence>
<accession>A0AAE3LN27</accession>
<reference evidence="10 11" key="1">
    <citation type="journal article" date="2021" name="ISME Commun">
        <title>Automated analysis of genomic sequences facilitates high-throughput and comprehensive description of bacteria.</title>
        <authorList>
            <person name="Hitch T.C.A."/>
        </authorList>
    </citation>
    <scope>NUCLEOTIDE SEQUENCE [LARGE SCALE GENOMIC DNA]</scope>
    <source>
        <strain evidence="10 11">Sanger_31</strain>
    </source>
</reference>
<comment type="subcellular location">
    <subcellularLocation>
        <location evidence="9">Cytoplasm</location>
    </subcellularLocation>
</comment>
<keyword evidence="4 9" id="KW-0540">Nuclease</keyword>
<dbReference type="InterPro" id="IPR002036">
    <property type="entry name" value="YbeY"/>
</dbReference>
<name>A0AAE3LN27_9FIRM</name>
<dbReference type="GO" id="GO:0006364">
    <property type="term" value="P:rRNA processing"/>
    <property type="evidence" value="ECO:0007669"/>
    <property type="project" value="UniProtKB-UniRule"/>
</dbReference>
<proteinExistence type="inferred from homology"/>
<dbReference type="GO" id="GO:0004521">
    <property type="term" value="F:RNA endonuclease activity"/>
    <property type="evidence" value="ECO:0007669"/>
    <property type="project" value="UniProtKB-UniRule"/>
</dbReference>
<dbReference type="NCBIfam" id="TIGR00043">
    <property type="entry name" value="rRNA maturation RNase YbeY"/>
    <property type="match status" value="1"/>
</dbReference>